<dbReference type="PANTHER" id="PTHR38011:SF7">
    <property type="entry name" value="2,5-DIAMINO-6-RIBOSYLAMINO-4(3H)-PYRIMIDINONE 5'-PHOSPHATE REDUCTASE"/>
    <property type="match status" value="1"/>
</dbReference>
<dbReference type="PROSITE" id="PS00903">
    <property type="entry name" value="CYT_DCMP_DEAMINASES_1"/>
    <property type="match status" value="1"/>
</dbReference>
<dbReference type="InterPro" id="IPR024072">
    <property type="entry name" value="DHFR-like_dom_sf"/>
</dbReference>
<keyword evidence="6 14" id="KW-0686">Riboflavin biosynthesis</keyword>
<dbReference type="GO" id="GO:0008703">
    <property type="term" value="F:5-amino-6-(5-phosphoribosylamino)uracil reductase activity"/>
    <property type="evidence" value="ECO:0007669"/>
    <property type="project" value="UniProtKB-EC"/>
</dbReference>
<dbReference type="Gene3D" id="3.40.430.10">
    <property type="entry name" value="Dihydrofolate Reductase, subunit A"/>
    <property type="match status" value="1"/>
</dbReference>
<sequence>MTASSAEETAMRDAIALAACALGETSPNPVVGCVVLDADGVQAGEGFHAYAGGPHAEVVALREAGDRARGGTLLVTLEPCDHQGRTGPCSQAILGAGLRRVVYAVGDPSDKAQGGGRRLAEAGLSVEVGLLAAEAERVNAEWLTHARLHRPHVTWKFAATLDGRSAAADGTSQWITGAAARADVHRLRARADAIIAGSGTVLADDPRLTVRGFEPHDHLRTHRRPLRVVADTRSRTPLGSRVLDDEAPTLVAVAEDADAAALESTTAVVRLPRARRGPGLELSALLAELTEREIVSVLLEGGPSLAGGFLAEGLVDRVVAYLAPTLLGAGAAALADAGVATLAQAYHLDIDEVTTIGPDLRITATVRDRPASSRREN</sequence>
<evidence type="ECO:0000256" key="2">
    <source>
        <dbReference type="ARBA" id="ARBA00004882"/>
    </source>
</evidence>
<dbReference type="InterPro" id="IPR004794">
    <property type="entry name" value="Eubact_RibD"/>
</dbReference>
<evidence type="ECO:0000256" key="5">
    <source>
        <dbReference type="ARBA" id="ARBA00007417"/>
    </source>
</evidence>
<evidence type="ECO:0000256" key="14">
    <source>
        <dbReference type="PIRNR" id="PIRNR006769"/>
    </source>
</evidence>
<comment type="catalytic activity">
    <reaction evidence="12 14">
        <text>5-amino-6-(5-phospho-D-ribitylamino)uracil + NADP(+) = 5-amino-6-(5-phospho-D-ribosylamino)uracil + NADPH + H(+)</text>
        <dbReference type="Rhea" id="RHEA:17845"/>
        <dbReference type="ChEBI" id="CHEBI:15378"/>
        <dbReference type="ChEBI" id="CHEBI:57783"/>
        <dbReference type="ChEBI" id="CHEBI:58349"/>
        <dbReference type="ChEBI" id="CHEBI:58421"/>
        <dbReference type="ChEBI" id="CHEBI:58453"/>
        <dbReference type="EC" id="1.1.1.193"/>
    </reaction>
</comment>
<evidence type="ECO:0000256" key="13">
    <source>
        <dbReference type="ARBA" id="ARBA00049886"/>
    </source>
</evidence>
<dbReference type="InterPro" id="IPR016192">
    <property type="entry name" value="APOBEC/CMP_deaminase_Zn-bd"/>
</dbReference>
<keyword evidence="14 16" id="KW-0378">Hydrolase</keyword>
<proteinExistence type="inferred from homology"/>
<comment type="similarity">
    <text evidence="4 14">In the N-terminal section; belongs to the cytidine and deoxycytidylate deaminase family.</text>
</comment>
<dbReference type="NCBIfam" id="TIGR00227">
    <property type="entry name" value="ribD_Cterm"/>
    <property type="match status" value="1"/>
</dbReference>
<protein>
    <recommendedName>
        <fullName evidence="14">Riboflavin biosynthesis protein RibD</fullName>
    </recommendedName>
    <domain>
        <recommendedName>
            <fullName evidence="14">Diaminohydroxyphosphoribosylaminopyrimidine deaminase</fullName>
            <shortName evidence="14">DRAP deaminase</shortName>
            <ecNumber evidence="14">3.5.4.26</ecNumber>
        </recommendedName>
        <alternativeName>
            <fullName evidence="14">Riboflavin-specific deaminase</fullName>
        </alternativeName>
    </domain>
    <domain>
        <recommendedName>
            <fullName evidence="14">5-amino-6-(5-phosphoribosylamino)uracil reductase</fullName>
            <ecNumber evidence="14">1.1.1.193</ecNumber>
        </recommendedName>
        <alternativeName>
            <fullName evidence="14">HTP reductase</fullName>
        </alternativeName>
    </domain>
</protein>
<dbReference type="PIRSF" id="PIRSF006769">
    <property type="entry name" value="RibD"/>
    <property type="match status" value="1"/>
</dbReference>
<dbReference type="InterPro" id="IPR011549">
    <property type="entry name" value="RibD_C"/>
</dbReference>
<feature type="domain" description="CMP/dCMP-type deaminase" evidence="15">
    <location>
        <begin position="5"/>
        <end position="127"/>
    </location>
</feature>
<evidence type="ECO:0000256" key="11">
    <source>
        <dbReference type="ARBA" id="ARBA00023268"/>
    </source>
</evidence>
<dbReference type="NCBIfam" id="TIGR00326">
    <property type="entry name" value="eubact_ribD"/>
    <property type="match status" value="1"/>
</dbReference>
<dbReference type="GO" id="GO:0008835">
    <property type="term" value="F:diaminohydroxyphosphoribosylaminopyrimidine deaminase activity"/>
    <property type="evidence" value="ECO:0007669"/>
    <property type="project" value="UniProtKB-EC"/>
</dbReference>
<dbReference type="EMBL" id="JBHLZP010000387">
    <property type="protein sequence ID" value="MFB9837503.1"/>
    <property type="molecule type" value="Genomic_DNA"/>
</dbReference>
<comment type="similarity">
    <text evidence="5 14">In the C-terminal section; belongs to the HTP reductase family.</text>
</comment>
<reference evidence="16 17" key="1">
    <citation type="submission" date="2024-09" db="EMBL/GenBank/DDBJ databases">
        <authorList>
            <person name="Sun Q."/>
            <person name="Mori K."/>
        </authorList>
    </citation>
    <scope>NUCLEOTIDE SEQUENCE [LARGE SCALE GENOMIC DNA]</scope>
    <source>
        <strain evidence="16 17">TBRC 0563</strain>
    </source>
</reference>
<evidence type="ECO:0000313" key="16">
    <source>
        <dbReference type="EMBL" id="MFB9837503.1"/>
    </source>
</evidence>
<gene>
    <name evidence="16" type="primary">ribD</name>
    <name evidence="16" type="ORF">ACFFNX_35560</name>
</gene>
<evidence type="ECO:0000256" key="12">
    <source>
        <dbReference type="ARBA" id="ARBA00049861"/>
    </source>
</evidence>
<comment type="caution">
    <text evidence="16">The sequence shown here is derived from an EMBL/GenBank/DDBJ whole genome shotgun (WGS) entry which is preliminary data.</text>
</comment>
<evidence type="ECO:0000313" key="17">
    <source>
        <dbReference type="Proteomes" id="UP001589627"/>
    </source>
</evidence>
<dbReference type="InterPro" id="IPR002734">
    <property type="entry name" value="RibDG_C"/>
</dbReference>
<evidence type="ECO:0000256" key="7">
    <source>
        <dbReference type="ARBA" id="ARBA00022723"/>
    </source>
</evidence>
<organism evidence="16 17">
    <name type="scientific">Actinoallomurus acaciae</name>
    <dbReference type="NCBI Taxonomy" id="502577"/>
    <lineage>
        <taxon>Bacteria</taxon>
        <taxon>Bacillati</taxon>
        <taxon>Actinomycetota</taxon>
        <taxon>Actinomycetes</taxon>
        <taxon>Streptosporangiales</taxon>
        <taxon>Thermomonosporaceae</taxon>
        <taxon>Actinoallomurus</taxon>
    </lineage>
</organism>
<dbReference type="Proteomes" id="UP001589627">
    <property type="component" value="Unassembled WGS sequence"/>
</dbReference>
<dbReference type="InterPro" id="IPR002125">
    <property type="entry name" value="CMP_dCMP_dom"/>
</dbReference>
<dbReference type="SUPFAM" id="SSF53597">
    <property type="entry name" value="Dihydrofolate reductase-like"/>
    <property type="match status" value="1"/>
</dbReference>
<dbReference type="PROSITE" id="PS51747">
    <property type="entry name" value="CYT_DCMP_DEAMINASES_2"/>
    <property type="match status" value="1"/>
</dbReference>
<keyword evidence="17" id="KW-1185">Reference proteome</keyword>
<keyword evidence="7 14" id="KW-0479">Metal-binding</keyword>
<dbReference type="CDD" id="cd01284">
    <property type="entry name" value="Riboflavin_deaminase-reductase"/>
    <property type="match status" value="1"/>
</dbReference>
<dbReference type="RefSeq" id="WP_378210346.1">
    <property type="nucleotide sequence ID" value="NZ_JBHLZP010000387.1"/>
</dbReference>
<evidence type="ECO:0000256" key="6">
    <source>
        <dbReference type="ARBA" id="ARBA00022619"/>
    </source>
</evidence>
<comment type="pathway">
    <text evidence="2 14">Cofactor biosynthesis; riboflavin biosynthesis; 5-amino-6-(D-ribitylamino)uracil from GTP: step 2/4.</text>
</comment>
<accession>A0ABV5YR40</accession>
<evidence type="ECO:0000259" key="15">
    <source>
        <dbReference type="PROSITE" id="PS51747"/>
    </source>
</evidence>
<keyword evidence="8 14" id="KW-0862">Zinc</keyword>
<dbReference type="SUPFAM" id="SSF53927">
    <property type="entry name" value="Cytidine deaminase-like"/>
    <property type="match status" value="1"/>
</dbReference>
<comment type="function">
    <text evidence="1 14">Converts 2,5-diamino-6-(ribosylamino)-4(3h)-pyrimidinone 5'-phosphate into 5-amino-6-(ribosylamino)-2,4(1h,3h)-pyrimidinedione 5'-phosphate.</text>
</comment>
<evidence type="ECO:0000256" key="9">
    <source>
        <dbReference type="ARBA" id="ARBA00022857"/>
    </source>
</evidence>
<evidence type="ECO:0000256" key="10">
    <source>
        <dbReference type="ARBA" id="ARBA00023002"/>
    </source>
</evidence>
<dbReference type="EC" id="1.1.1.193" evidence="14"/>
<keyword evidence="10 14" id="KW-0560">Oxidoreductase</keyword>
<dbReference type="PANTHER" id="PTHR38011">
    <property type="entry name" value="DIHYDROFOLATE REDUCTASE FAMILY PROTEIN (AFU_ORTHOLOGUE AFUA_8G06820)"/>
    <property type="match status" value="1"/>
</dbReference>
<dbReference type="InterPro" id="IPR050765">
    <property type="entry name" value="Riboflavin_Biosynth_HTPR"/>
</dbReference>
<comment type="catalytic activity">
    <reaction evidence="13 14">
        <text>2,5-diamino-6-hydroxy-4-(5-phosphoribosylamino)-pyrimidine + H2O + H(+) = 5-amino-6-(5-phospho-D-ribosylamino)uracil + NH4(+)</text>
        <dbReference type="Rhea" id="RHEA:21868"/>
        <dbReference type="ChEBI" id="CHEBI:15377"/>
        <dbReference type="ChEBI" id="CHEBI:15378"/>
        <dbReference type="ChEBI" id="CHEBI:28938"/>
        <dbReference type="ChEBI" id="CHEBI:58453"/>
        <dbReference type="ChEBI" id="CHEBI:58614"/>
        <dbReference type="EC" id="3.5.4.26"/>
    </reaction>
</comment>
<name>A0ABV5YR40_9ACTN</name>
<dbReference type="EC" id="3.5.4.26" evidence="14"/>
<evidence type="ECO:0000256" key="3">
    <source>
        <dbReference type="ARBA" id="ARBA00004910"/>
    </source>
</evidence>
<dbReference type="InterPro" id="IPR016193">
    <property type="entry name" value="Cytidine_deaminase-like"/>
</dbReference>
<dbReference type="Gene3D" id="3.40.140.10">
    <property type="entry name" value="Cytidine Deaminase, domain 2"/>
    <property type="match status" value="1"/>
</dbReference>
<comment type="cofactor">
    <cofactor evidence="14">
        <name>Zn(2+)</name>
        <dbReference type="ChEBI" id="CHEBI:29105"/>
    </cofactor>
    <text evidence="14">Binds 1 zinc ion.</text>
</comment>
<keyword evidence="9 14" id="KW-0521">NADP</keyword>
<comment type="pathway">
    <text evidence="3 14">Cofactor biosynthesis; riboflavin biosynthesis; 5-amino-6-(D-ribitylamino)uracil from GTP: step 3/4.</text>
</comment>
<dbReference type="Pfam" id="PF00383">
    <property type="entry name" value="dCMP_cyt_deam_1"/>
    <property type="match status" value="1"/>
</dbReference>
<evidence type="ECO:0000256" key="1">
    <source>
        <dbReference type="ARBA" id="ARBA00002151"/>
    </source>
</evidence>
<keyword evidence="11" id="KW-0511">Multifunctional enzyme</keyword>
<evidence type="ECO:0000256" key="4">
    <source>
        <dbReference type="ARBA" id="ARBA00005259"/>
    </source>
</evidence>
<evidence type="ECO:0000256" key="8">
    <source>
        <dbReference type="ARBA" id="ARBA00022833"/>
    </source>
</evidence>
<dbReference type="Pfam" id="PF01872">
    <property type="entry name" value="RibD_C"/>
    <property type="match status" value="1"/>
</dbReference>